<dbReference type="EMBL" id="QWIK01000143">
    <property type="protein sequence ID" value="RMY12170.1"/>
    <property type="molecule type" value="Genomic_DNA"/>
</dbReference>
<evidence type="ECO:0000256" key="1">
    <source>
        <dbReference type="SAM" id="Phobius"/>
    </source>
</evidence>
<keyword evidence="1" id="KW-0472">Membrane</keyword>
<organism evidence="2 3">
    <name type="scientific">Hortaea werneckii</name>
    <name type="common">Black yeast</name>
    <name type="synonym">Cladosporium werneckii</name>
    <dbReference type="NCBI Taxonomy" id="91943"/>
    <lineage>
        <taxon>Eukaryota</taxon>
        <taxon>Fungi</taxon>
        <taxon>Dikarya</taxon>
        <taxon>Ascomycota</taxon>
        <taxon>Pezizomycotina</taxon>
        <taxon>Dothideomycetes</taxon>
        <taxon>Dothideomycetidae</taxon>
        <taxon>Mycosphaerellales</taxon>
        <taxon>Teratosphaeriaceae</taxon>
        <taxon>Hortaea</taxon>
    </lineage>
</organism>
<dbReference type="AlphaFoldDB" id="A0A3M6ZAA6"/>
<evidence type="ECO:0000313" key="2">
    <source>
        <dbReference type="EMBL" id="RMY12170.1"/>
    </source>
</evidence>
<comment type="caution">
    <text evidence="2">The sequence shown here is derived from an EMBL/GenBank/DDBJ whole genome shotgun (WGS) entry which is preliminary data.</text>
</comment>
<feature type="transmembrane region" description="Helical" evidence="1">
    <location>
        <begin position="42"/>
        <end position="63"/>
    </location>
</feature>
<evidence type="ECO:0000313" key="3">
    <source>
        <dbReference type="Proteomes" id="UP000282582"/>
    </source>
</evidence>
<dbReference type="Proteomes" id="UP000282582">
    <property type="component" value="Unassembled WGS sequence"/>
</dbReference>
<reference evidence="2 3" key="1">
    <citation type="journal article" date="2018" name="BMC Genomics">
        <title>Genomic evidence for intraspecific hybridization in a clonal and extremely halotolerant yeast.</title>
        <authorList>
            <person name="Gostincar C."/>
            <person name="Stajich J.E."/>
            <person name="Zupancic J."/>
            <person name="Zalar P."/>
            <person name="Gunde-Cimerman N."/>
        </authorList>
    </citation>
    <scope>NUCLEOTIDE SEQUENCE [LARGE SCALE GENOMIC DNA]</scope>
    <source>
        <strain evidence="2 3">EXF-6654</strain>
    </source>
</reference>
<accession>A0A3M6ZAA6</accession>
<protein>
    <submittedName>
        <fullName evidence="2">Uncharacterized protein</fullName>
    </submittedName>
</protein>
<keyword evidence="1" id="KW-1133">Transmembrane helix</keyword>
<proteinExistence type="predicted"/>
<name>A0A3M6ZAA6_HORWE</name>
<sequence length="90" mass="10078">MVHSDSKRKPINRYRPNVFLAVLLVFLIISVVLVILQKELVSFIIGVFGIIRGGLALAITLLLRCLKPSLEQTVVNELRHASKRASSRNN</sequence>
<feature type="transmembrane region" description="Helical" evidence="1">
    <location>
        <begin position="18"/>
        <end position="36"/>
    </location>
</feature>
<gene>
    <name evidence="2" type="ORF">D0868_02727</name>
</gene>
<keyword evidence="1" id="KW-0812">Transmembrane</keyword>